<dbReference type="Proteomes" id="UP001642900">
    <property type="component" value="Unassembled WGS sequence"/>
</dbReference>
<evidence type="ECO:0000256" key="1">
    <source>
        <dbReference type="ARBA" id="ARBA00004370"/>
    </source>
</evidence>
<dbReference type="InterPro" id="IPR006694">
    <property type="entry name" value="Fatty_acid_hydroxylase"/>
</dbReference>
<gene>
    <name evidence="7" type="ORF">G6N73_19940</name>
</gene>
<evidence type="ECO:0000256" key="3">
    <source>
        <dbReference type="ARBA" id="ARBA00022989"/>
    </source>
</evidence>
<dbReference type="GO" id="GO:0016491">
    <property type="term" value="F:oxidoreductase activity"/>
    <property type="evidence" value="ECO:0007669"/>
    <property type="project" value="InterPro"/>
</dbReference>
<keyword evidence="2 5" id="KW-0812">Transmembrane</keyword>
<keyword evidence="8" id="KW-1185">Reference proteome</keyword>
<dbReference type="RefSeq" id="WP_165030744.1">
    <property type="nucleotide sequence ID" value="NZ_JAAKZF010000031.1"/>
</dbReference>
<dbReference type="GO" id="GO:0008610">
    <property type="term" value="P:lipid biosynthetic process"/>
    <property type="evidence" value="ECO:0007669"/>
    <property type="project" value="InterPro"/>
</dbReference>
<dbReference type="EMBL" id="JAAKZF010000031">
    <property type="protein sequence ID" value="NGO53404.1"/>
    <property type="molecule type" value="Genomic_DNA"/>
</dbReference>
<dbReference type="PANTHER" id="PTHR11863">
    <property type="entry name" value="STEROL DESATURASE"/>
    <property type="match status" value="1"/>
</dbReference>
<evidence type="ECO:0000313" key="8">
    <source>
        <dbReference type="Proteomes" id="UP001642900"/>
    </source>
</evidence>
<organism evidence="7 8">
    <name type="scientific">Allomesorhizobium camelthorni</name>
    <dbReference type="NCBI Taxonomy" id="475069"/>
    <lineage>
        <taxon>Bacteria</taxon>
        <taxon>Pseudomonadati</taxon>
        <taxon>Pseudomonadota</taxon>
        <taxon>Alphaproteobacteria</taxon>
        <taxon>Hyphomicrobiales</taxon>
        <taxon>Phyllobacteriaceae</taxon>
        <taxon>Allomesorhizobium</taxon>
    </lineage>
</organism>
<keyword evidence="4 5" id="KW-0472">Membrane</keyword>
<evidence type="ECO:0000313" key="7">
    <source>
        <dbReference type="EMBL" id="NGO53404.1"/>
    </source>
</evidence>
<sequence>MPEDCLFTSLARFAADVYPIIFQNDLYRYLIGAGGTFLVVNTLLAGWLARRKIRKDKPGWRQMGREILASLRTVMIFSLIGLAIAVSVNLGLLDVYEDPAERGWPYFMANVIALIVAHDAWFYWTHKIMHRPRLFGWFHTLHHRSHNPSPWTSYAFDASEALVNAIYLPLALIVMPSSILASFIFTAHMMLRNAIGHCGYEVFPARADGRPLFDWMTTVTHHDLHHARARTNFGLYLTFWDRVMGTEDPLYYERFARAVGKPPLAKGVNADDPRQLQKAG</sequence>
<protein>
    <submittedName>
        <fullName evidence="7">Sterol desaturase family protein</fullName>
    </submittedName>
</protein>
<dbReference type="GO" id="GO:0005506">
    <property type="term" value="F:iron ion binding"/>
    <property type="evidence" value="ECO:0007669"/>
    <property type="project" value="InterPro"/>
</dbReference>
<accession>A0A6G4WFN5</accession>
<feature type="transmembrane region" description="Helical" evidence="5">
    <location>
        <begin position="26"/>
        <end position="48"/>
    </location>
</feature>
<proteinExistence type="predicted"/>
<evidence type="ECO:0000256" key="5">
    <source>
        <dbReference type="SAM" id="Phobius"/>
    </source>
</evidence>
<feature type="transmembrane region" description="Helical" evidence="5">
    <location>
        <begin position="166"/>
        <end position="191"/>
    </location>
</feature>
<keyword evidence="3 5" id="KW-1133">Transmembrane helix</keyword>
<feature type="transmembrane region" description="Helical" evidence="5">
    <location>
        <begin position="69"/>
        <end position="92"/>
    </location>
</feature>
<evidence type="ECO:0000256" key="2">
    <source>
        <dbReference type="ARBA" id="ARBA00022692"/>
    </source>
</evidence>
<feature type="transmembrane region" description="Helical" evidence="5">
    <location>
        <begin position="104"/>
        <end position="124"/>
    </location>
</feature>
<reference evidence="7 8" key="1">
    <citation type="submission" date="2020-02" db="EMBL/GenBank/DDBJ databases">
        <title>Genome sequence of strain CCNWXJ40-4.</title>
        <authorList>
            <person name="Gao J."/>
            <person name="Sun J."/>
        </authorList>
    </citation>
    <scope>NUCLEOTIDE SEQUENCE [LARGE SCALE GENOMIC DNA]</scope>
    <source>
        <strain evidence="7 8">CCNWXJ 40-4</strain>
    </source>
</reference>
<dbReference type="Pfam" id="PF04116">
    <property type="entry name" value="FA_hydroxylase"/>
    <property type="match status" value="1"/>
</dbReference>
<evidence type="ECO:0000256" key="4">
    <source>
        <dbReference type="ARBA" id="ARBA00023136"/>
    </source>
</evidence>
<dbReference type="GO" id="GO:0016020">
    <property type="term" value="C:membrane"/>
    <property type="evidence" value="ECO:0007669"/>
    <property type="project" value="UniProtKB-SubCell"/>
</dbReference>
<feature type="domain" description="Fatty acid hydroxylase" evidence="6">
    <location>
        <begin position="112"/>
        <end position="246"/>
    </location>
</feature>
<name>A0A6G4WFN5_9HYPH</name>
<comment type="caution">
    <text evidence="7">The sequence shown here is derived from an EMBL/GenBank/DDBJ whole genome shotgun (WGS) entry which is preliminary data.</text>
</comment>
<dbReference type="InterPro" id="IPR050307">
    <property type="entry name" value="Sterol_Desaturase_Related"/>
</dbReference>
<comment type="subcellular location">
    <subcellularLocation>
        <location evidence="1">Membrane</location>
    </subcellularLocation>
</comment>
<dbReference type="AlphaFoldDB" id="A0A6G4WFN5"/>
<evidence type="ECO:0000259" key="6">
    <source>
        <dbReference type="Pfam" id="PF04116"/>
    </source>
</evidence>